<name>A0AAV5DIL2_ELECO</name>
<dbReference type="AlphaFoldDB" id="A0AAV5DIL2"/>
<comment type="caution">
    <text evidence="2">The sequence shown here is derived from an EMBL/GenBank/DDBJ whole genome shotgun (WGS) entry which is preliminary data.</text>
</comment>
<dbReference type="Pfam" id="PF03478">
    <property type="entry name" value="Beta-prop_KIB1-4"/>
    <property type="match status" value="1"/>
</dbReference>
<reference evidence="2" key="1">
    <citation type="journal article" date="2018" name="DNA Res.">
        <title>Multiple hybrid de novo genome assembly of finger millet, an orphan allotetraploid crop.</title>
        <authorList>
            <person name="Hatakeyama M."/>
            <person name="Aluri S."/>
            <person name="Balachadran M.T."/>
            <person name="Sivarajan S.R."/>
            <person name="Patrignani A."/>
            <person name="Gruter S."/>
            <person name="Poveda L."/>
            <person name="Shimizu-Inatsugi R."/>
            <person name="Baeten J."/>
            <person name="Francoijs K.J."/>
            <person name="Nataraja K.N."/>
            <person name="Reddy Y.A.N."/>
            <person name="Phadnis S."/>
            <person name="Ravikumar R.L."/>
            <person name="Schlapbach R."/>
            <person name="Sreeman S.M."/>
            <person name="Shimizu K.K."/>
        </authorList>
    </citation>
    <scope>NUCLEOTIDE SEQUENCE</scope>
</reference>
<sequence>MLRRRPASTSAEAAPDWAALDLDLTRLIAARVLSTGGLLDYAHFRAVCPQWRAAAASPRGRGLADPRFHPRRWMLFPEGFGQFPGHRAHGGCARFFDLSAAGAFARVPLPELKNHCVLDSPDGLLLLQRDEDTAVRLLHPFTGDVAKLPSLESLADKLSDLENDRPLAWYNLRAWLHNCARYLQEVRKVCAAVNVTDAGIVTVMLVLERIGRVAFASAGDYEWTISSWVVNQLDRALSFQGKLYVVSWEDGLTHVLVIDPPPPRCKEEGAKEGGLHLSKQYLLRGRL</sequence>
<reference evidence="2" key="2">
    <citation type="submission" date="2021-12" db="EMBL/GenBank/DDBJ databases">
        <title>Resequencing data analysis of finger millet.</title>
        <authorList>
            <person name="Hatakeyama M."/>
            <person name="Aluri S."/>
            <person name="Balachadran M.T."/>
            <person name="Sivarajan S.R."/>
            <person name="Poveda L."/>
            <person name="Shimizu-Inatsugi R."/>
            <person name="Schlapbach R."/>
            <person name="Sreeman S.M."/>
            <person name="Shimizu K.K."/>
        </authorList>
    </citation>
    <scope>NUCLEOTIDE SEQUENCE</scope>
</reference>
<keyword evidence="3" id="KW-1185">Reference proteome</keyword>
<accession>A0AAV5DIL2</accession>
<dbReference type="InterPro" id="IPR005174">
    <property type="entry name" value="KIB1-4_b-propeller"/>
</dbReference>
<evidence type="ECO:0000313" key="3">
    <source>
        <dbReference type="Proteomes" id="UP001054889"/>
    </source>
</evidence>
<protein>
    <recommendedName>
        <fullName evidence="1">KIB1-4 beta-propeller domain-containing protein</fullName>
    </recommendedName>
</protein>
<organism evidence="2 3">
    <name type="scientific">Eleusine coracana subsp. coracana</name>
    <dbReference type="NCBI Taxonomy" id="191504"/>
    <lineage>
        <taxon>Eukaryota</taxon>
        <taxon>Viridiplantae</taxon>
        <taxon>Streptophyta</taxon>
        <taxon>Embryophyta</taxon>
        <taxon>Tracheophyta</taxon>
        <taxon>Spermatophyta</taxon>
        <taxon>Magnoliopsida</taxon>
        <taxon>Liliopsida</taxon>
        <taxon>Poales</taxon>
        <taxon>Poaceae</taxon>
        <taxon>PACMAD clade</taxon>
        <taxon>Chloridoideae</taxon>
        <taxon>Cynodonteae</taxon>
        <taxon>Eleusininae</taxon>
        <taxon>Eleusine</taxon>
    </lineage>
</organism>
<gene>
    <name evidence="2" type="primary">ga28199</name>
    <name evidence="2" type="ORF">PR202_ga28199</name>
</gene>
<dbReference type="PANTHER" id="PTHR33165">
    <property type="entry name" value="F-BOX DOMAIN CONTAINING PROTEIN-LIKE-RELATED"/>
    <property type="match status" value="1"/>
</dbReference>
<evidence type="ECO:0000313" key="2">
    <source>
        <dbReference type="EMBL" id="GJN10132.1"/>
    </source>
</evidence>
<feature type="domain" description="KIB1-4 beta-propeller" evidence="1">
    <location>
        <begin position="95"/>
        <end position="259"/>
    </location>
</feature>
<proteinExistence type="predicted"/>
<evidence type="ECO:0000259" key="1">
    <source>
        <dbReference type="Pfam" id="PF03478"/>
    </source>
</evidence>
<dbReference type="EMBL" id="BQKI01000017">
    <property type="protein sequence ID" value="GJN10132.1"/>
    <property type="molecule type" value="Genomic_DNA"/>
</dbReference>
<dbReference type="PANTHER" id="PTHR33165:SF91">
    <property type="entry name" value="OS07G0177000 PROTEIN"/>
    <property type="match status" value="1"/>
</dbReference>
<dbReference type="Proteomes" id="UP001054889">
    <property type="component" value="Unassembled WGS sequence"/>
</dbReference>